<dbReference type="SUPFAM" id="SSF54211">
    <property type="entry name" value="Ribosomal protein S5 domain 2-like"/>
    <property type="match status" value="1"/>
</dbReference>
<evidence type="ECO:0000256" key="40">
    <source>
        <dbReference type="RuleBase" id="RU003888"/>
    </source>
</evidence>
<dbReference type="HAMAP" id="MF_01371_B">
    <property type="entry name" value="Ribosomal_uL30_B"/>
    <property type="match status" value="1"/>
</dbReference>
<dbReference type="InterPro" id="IPR005484">
    <property type="entry name" value="Ribosomal_uL18_bac/plant/anim"/>
</dbReference>
<keyword evidence="24" id="KW-0653">Protein transport</keyword>
<comment type="function">
    <text evidence="1">DNA-dependent RNA polymerase catalyzes the transcription of DNA into RNA using the four ribonucleoside triphosphates as substrates.</text>
</comment>
<dbReference type="PROSITE" id="PS50159">
    <property type="entry name" value="RIBOSOMAL_S13_2"/>
    <property type="match status" value="1"/>
</dbReference>
<name>A0AA36N459_9DINO</name>
<evidence type="ECO:0000256" key="4">
    <source>
        <dbReference type="ARBA" id="ARBA00004229"/>
    </source>
</evidence>
<dbReference type="Pfam" id="PF00327">
    <property type="entry name" value="Ribosomal_L30"/>
    <property type="match status" value="1"/>
</dbReference>
<evidence type="ECO:0000256" key="32">
    <source>
        <dbReference type="ARBA" id="ARBA00031776"/>
    </source>
</evidence>
<dbReference type="Pfam" id="PF00411">
    <property type="entry name" value="Ribosomal_S11"/>
    <property type="match status" value="1"/>
</dbReference>
<evidence type="ECO:0000256" key="7">
    <source>
        <dbReference type="ARBA" id="ARBA00007116"/>
    </source>
</evidence>
<evidence type="ECO:0000256" key="28">
    <source>
        <dbReference type="ARBA" id="ARBA00023128"/>
    </source>
</evidence>
<dbReference type="CDD" id="cd06928">
    <property type="entry name" value="RNAP_alpha_NTD"/>
    <property type="match status" value="1"/>
</dbReference>
<evidence type="ECO:0000256" key="8">
    <source>
        <dbReference type="ARBA" id="ARBA00007123"/>
    </source>
</evidence>
<evidence type="ECO:0000256" key="39">
    <source>
        <dbReference type="RuleBase" id="RU003823"/>
    </source>
</evidence>
<dbReference type="SUPFAM" id="SSF55257">
    <property type="entry name" value="RBP11-like subunits of RNA polymerase"/>
    <property type="match status" value="1"/>
</dbReference>
<dbReference type="CDD" id="cd01658">
    <property type="entry name" value="Ribosomal_L30"/>
    <property type="match status" value="1"/>
</dbReference>
<evidence type="ECO:0000256" key="36">
    <source>
        <dbReference type="ARBA" id="ARBA00048552"/>
    </source>
</evidence>
<dbReference type="Gene3D" id="1.10.150.20">
    <property type="entry name" value="5' to 3' exonuclease, C-terminal subdomain"/>
    <property type="match status" value="1"/>
</dbReference>
<dbReference type="GO" id="GO:0015031">
    <property type="term" value="P:protein transport"/>
    <property type="evidence" value="ECO:0007669"/>
    <property type="project" value="UniProtKB-KW"/>
</dbReference>
<feature type="transmembrane region" description="Helical" evidence="43">
    <location>
        <begin position="768"/>
        <end position="789"/>
    </location>
</feature>
<evidence type="ECO:0000256" key="19">
    <source>
        <dbReference type="ARBA" id="ARBA00022695"/>
    </source>
</evidence>
<keyword evidence="21" id="KW-0547">Nucleotide-binding</keyword>
<dbReference type="InterPro" id="IPR010979">
    <property type="entry name" value="Ribosomal_uS13-like_H2TH"/>
</dbReference>
<evidence type="ECO:0000256" key="20">
    <source>
        <dbReference type="ARBA" id="ARBA00022730"/>
    </source>
</evidence>
<evidence type="ECO:0000256" key="6">
    <source>
        <dbReference type="ARBA" id="ARBA00006194"/>
    </source>
</evidence>
<dbReference type="FunFam" id="1.10.8.50:FF:000001">
    <property type="entry name" value="30S ribosomal protein S13"/>
    <property type="match status" value="1"/>
</dbReference>
<dbReference type="InterPro" id="IPR030878">
    <property type="entry name" value="Ribosomal_uL15"/>
</dbReference>
<dbReference type="PRINTS" id="PR00303">
    <property type="entry name" value="SECYTRNLCASE"/>
</dbReference>
<dbReference type="GO" id="GO:0019205">
    <property type="term" value="F:nucleobase-containing compound kinase activity"/>
    <property type="evidence" value="ECO:0007669"/>
    <property type="project" value="InterPro"/>
</dbReference>
<evidence type="ECO:0000256" key="22">
    <source>
        <dbReference type="ARBA" id="ARBA00022777"/>
    </source>
</evidence>
<dbReference type="Pfam" id="PF00406">
    <property type="entry name" value="ADK"/>
    <property type="match status" value="1"/>
</dbReference>
<dbReference type="InterPro" id="IPR020040">
    <property type="entry name" value="Ribosomal_uL6_a/b-dom"/>
</dbReference>
<dbReference type="FunFam" id="2.170.120.12:FF:000001">
    <property type="entry name" value="DNA-directed RNA polymerase subunit alpha"/>
    <property type="match status" value="1"/>
</dbReference>
<evidence type="ECO:0000256" key="17">
    <source>
        <dbReference type="ARBA" id="ARBA00022679"/>
    </source>
</evidence>
<comment type="similarity">
    <text evidence="9 40">Belongs to the universal ribosomal protein uL15 family.</text>
</comment>
<dbReference type="GO" id="GO:0015934">
    <property type="term" value="C:large ribosomal subunit"/>
    <property type="evidence" value="ECO:0007669"/>
    <property type="project" value="InterPro"/>
</dbReference>
<dbReference type="Proteomes" id="UP001178507">
    <property type="component" value="Unassembled WGS sequence"/>
</dbReference>
<dbReference type="InterPro" id="IPR036967">
    <property type="entry name" value="Ribosomal_uS11_sf"/>
</dbReference>
<dbReference type="SUPFAM" id="SSF46946">
    <property type="entry name" value="S13-like H2TH domain"/>
    <property type="match status" value="1"/>
</dbReference>
<dbReference type="GO" id="GO:0009507">
    <property type="term" value="C:chloroplast"/>
    <property type="evidence" value="ECO:0007669"/>
    <property type="project" value="UniProtKB-SubCell"/>
</dbReference>
<comment type="similarity">
    <text evidence="13">Belongs to the universal ribosomal protein uL6 family.</text>
</comment>
<dbReference type="Gene3D" id="2.170.120.12">
    <property type="entry name" value="DNA-directed RNA polymerase, insert domain"/>
    <property type="match status" value="1"/>
</dbReference>
<dbReference type="SUPFAM" id="SSF55129">
    <property type="entry name" value="Ribosomal protein L30p/L7e"/>
    <property type="match status" value="1"/>
</dbReference>
<dbReference type="PROSITE" id="PS00475">
    <property type="entry name" value="RIBOSOMAL_L15"/>
    <property type="match status" value="1"/>
</dbReference>
<dbReference type="InterPro" id="IPR005996">
    <property type="entry name" value="Ribosomal_uL30_bac-type"/>
</dbReference>
<dbReference type="InterPro" id="IPR001892">
    <property type="entry name" value="Ribosomal_uS13"/>
</dbReference>
<dbReference type="NCBIfam" id="TIGR00060">
    <property type="entry name" value="L18_bact"/>
    <property type="match status" value="1"/>
</dbReference>
<proteinExistence type="inferred from homology"/>
<dbReference type="PANTHER" id="PTHR10906">
    <property type="entry name" value="SECY/SEC61-ALPHA FAMILY MEMBER"/>
    <property type="match status" value="1"/>
</dbReference>
<dbReference type="Gene3D" id="3.30.230.10">
    <property type="match status" value="1"/>
</dbReference>
<keyword evidence="20" id="KW-0699">rRNA-binding</keyword>
<dbReference type="InterPro" id="IPR005749">
    <property type="entry name" value="Ribosomal_uL15_bac-type"/>
</dbReference>
<dbReference type="HAMAP" id="MF_01310">
    <property type="entry name" value="Ribosomal_uS11"/>
    <property type="match status" value="1"/>
</dbReference>
<evidence type="ECO:0000256" key="5">
    <source>
        <dbReference type="ARBA" id="ARBA00005751"/>
    </source>
</evidence>
<keyword evidence="31 38" id="KW-0687">Ribonucleoprotein</keyword>
<dbReference type="PROSITE" id="PS00113">
    <property type="entry name" value="ADENYLATE_KINASE"/>
    <property type="match status" value="1"/>
</dbReference>
<dbReference type="Pfam" id="PF01000">
    <property type="entry name" value="RNA_pol_A_bac"/>
    <property type="match status" value="1"/>
</dbReference>
<comment type="similarity">
    <text evidence="8">Belongs to the RNA polymerase alpha chain family.</text>
</comment>
<dbReference type="HAMAP" id="MF_01365_B">
    <property type="entry name" value="Ribosomal_uL6_B"/>
    <property type="match status" value="1"/>
</dbReference>
<dbReference type="NCBIfam" id="TIGR03654">
    <property type="entry name" value="L6_bact"/>
    <property type="match status" value="1"/>
</dbReference>
<dbReference type="Pfam" id="PF00861">
    <property type="entry name" value="Ribosomal_L18p"/>
    <property type="match status" value="1"/>
</dbReference>
<comment type="catalytic activity">
    <reaction evidence="36">
        <text>RNA(n) + a ribonucleoside 5'-triphosphate = RNA(n+1) + diphosphate</text>
        <dbReference type="Rhea" id="RHEA:21248"/>
        <dbReference type="Rhea" id="RHEA-COMP:14527"/>
        <dbReference type="Rhea" id="RHEA-COMP:17342"/>
        <dbReference type="ChEBI" id="CHEBI:33019"/>
        <dbReference type="ChEBI" id="CHEBI:61557"/>
        <dbReference type="ChEBI" id="CHEBI:140395"/>
        <dbReference type="EC" id="2.7.7.6"/>
    </reaction>
</comment>
<dbReference type="HAMAP" id="MF_00059">
    <property type="entry name" value="RNApol_bact_RpoA"/>
    <property type="match status" value="1"/>
</dbReference>
<keyword evidence="22" id="KW-0418">Kinase</keyword>
<dbReference type="SUPFAM" id="SSF53137">
    <property type="entry name" value="Translational machinery components"/>
    <property type="match status" value="2"/>
</dbReference>
<evidence type="ECO:0000256" key="21">
    <source>
        <dbReference type="ARBA" id="ARBA00022741"/>
    </source>
</evidence>
<dbReference type="GO" id="GO:0019843">
    <property type="term" value="F:rRNA binding"/>
    <property type="evidence" value="ECO:0007669"/>
    <property type="project" value="UniProtKB-KW"/>
</dbReference>
<dbReference type="InterPro" id="IPR004389">
    <property type="entry name" value="Ribosomal_uL18_bac-type"/>
</dbReference>
<dbReference type="Gene3D" id="3.30.1390.20">
    <property type="entry name" value="Ribosomal protein L30, ferredoxin-like fold domain"/>
    <property type="match status" value="1"/>
</dbReference>
<dbReference type="Gene3D" id="3.90.930.12">
    <property type="entry name" value="Ribosomal protein L6, alpha-beta domain"/>
    <property type="match status" value="2"/>
</dbReference>
<feature type="transmembrane region" description="Helical" evidence="43">
    <location>
        <begin position="743"/>
        <end position="762"/>
    </location>
</feature>
<keyword evidence="26 43" id="KW-1133">Transmembrane helix</keyword>
<dbReference type="PROSITE" id="PS00585">
    <property type="entry name" value="RIBOSOMAL_S5"/>
    <property type="match status" value="1"/>
</dbReference>
<evidence type="ECO:0000256" key="13">
    <source>
        <dbReference type="ARBA" id="ARBA00009356"/>
    </source>
</evidence>
<dbReference type="Pfam" id="PF00416">
    <property type="entry name" value="Ribosomal_S13"/>
    <property type="match status" value="1"/>
</dbReference>
<comment type="similarity">
    <text evidence="10">Belongs to the universal ribosomal protein uL30 family.</text>
</comment>
<dbReference type="Gene3D" id="3.30.420.100">
    <property type="match status" value="1"/>
</dbReference>
<feature type="transmembrane region" description="Helical" evidence="43">
    <location>
        <begin position="841"/>
        <end position="861"/>
    </location>
</feature>
<dbReference type="SUPFAM" id="SSF52540">
    <property type="entry name" value="P-loop containing nucleoside triphosphate hydrolases"/>
    <property type="match status" value="1"/>
</dbReference>
<evidence type="ECO:0000256" key="15">
    <source>
        <dbReference type="ARBA" id="ARBA00022448"/>
    </source>
</evidence>
<dbReference type="FunFam" id="1.10.3370.10:FF:000001">
    <property type="entry name" value="Preprotein translocase subunit SecY"/>
    <property type="match status" value="1"/>
</dbReference>
<feature type="transmembrane region" description="Helical" evidence="43">
    <location>
        <begin position="809"/>
        <end position="829"/>
    </location>
</feature>
<dbReference type="NCBIfam" id="TIGR02027">
    <property type="entry name" value="rpoA"/>
    <property type="match status" value="1"/>
</dbReference>
<keyword evidence="19" id="KW-0548">Nucleotidyltransferase</keyword>
<evidence type="ECO:0000256" key="12">
    <source>
        <dbReference type="ARBA" id="ARBA00008945"/>
    </source>
</evidence>
<comment type="similarity">
    <text evidence="11">Belongs to the universal ribosomal protein uS13 family.</text>
</comment>
<keyword evidence="23" id="KW-0694">RNA-binding</keyword>
<evidence type="ECO:0000256" key="41">
    <source>
        <dbReference type="RuleBase" id="RU004349"/>
    </source>
</evidence>
<accession>A0AA36N459</accession>
<keyword evidence="27" id="KW-0811">Translocation</keyword>
<dbReference type="InterPro" id="IPR001971">
    <property type="entry name" value="Ribosomal_uS11"/>
</dbReference>
<dbReference type="InterPro" id="IPR036789">
    <property type="entry name" value="Ribosomal_uL6-like_a/b-dom_sf"/>
</dbReference>
<dbReference type="InterPro" id="IPR020568">
    <property type="entry name" value="Ribosomal_Su5_D2-typ_SF"/>
</dbReference>
<dbReference type="SUPFAM" id="SSF54768">
    <property type="entry name" value="dsRNA-binding domain-like"/>
    <property type="match status" value="1"/>
</dbReference>
<feature type="region of interest" description="Disordered" evidence="42">
    <location>
        <begin position="525"/>
        <end position="553"/>
    </location>
</feature>
<dbReference type="NCBIfam" id="NF011100">
    <property type="entry name" value="PRK14527.1"/>
    <property type="match status" value="1"/>
</dbReference>
<dbReference type="InterPro" id="IPR018269">
    <property type="entry name" value="Ribosomal_uS13_CS"/>
</dbReference>
<evidence type="ECO:0000256" key="33">
    <source>
        <dbReference type="ARBA" id="ARBA00035281"/>
    </source>
</evidence>
<dbReference type="SUPFAM" id="SSF56053">
    <property type="entry name" value="Ribosomal protein L6"/>
    <property type="match status" value="2"/>
</dbReference>
<keyword evidence="18 43" id="KW-0812">Transmembrane</keyword>
<evidence type="ECO:0000256" key="16">
    <source>
        <dbReference type="ARBA" id="ARBA00022478"/>
    </source>
</evidence>
<dbReference type="Pfam" id="PF00828">
    <property type="entry name" value="Ribosomal_L27A"/>
    <property type="match status" value="1"/>
</dbReference>
<comment type="similarity">
    <text evidence="7">Belongs to the universal ribosomal protein uL18 family.</text>
</comment>
<dbReference type="Gene3D" id="1.10.8.50">
    <property type="match status" value="1"/>
</dbReference>
<keyword evidence="25 38" id="KW-0689">Ribosomal protein</keyword>
<evidence type="ECO:0000256" key="35">
    <source>
        <dbReference type="ARBA" id="ARBA00039733"/>
    </source>
</evidence>
<dbReference type="NCBIfam" id="TIGR01071">
    <property type="entry name" value="rplO_bact"/>
    <property type="match status" value="1"/>
</dbReference>
<feature type="compositionally biased region" description="Gly residues" evidence="42">
    <location>
        <begin position="529"/>
        <end position="543"/>
    </location>
</feature>
<feature type="transmembrane region" description="Helical" evidence="43">
    <location>
        <begin position="900"/>
        <end position="924"/>
    </location>
</feature>
<dbReference type="InterPro" id="IPR026593">
    <property type="entry name" value="SecY"/>
</dbReference>
<dbReference type="Gene3D" id="4.10.910.10">
    <property type="entry name" value="30s ribosomal protein s13, domain 2"/>
    <property type="match status" value="1"/>
</dbReference>
<dbReference type="InterPro" id="IPR027437">
    <property type="entry name" value="Rbsml_uS13_C"/>
</dbReference>
<dbReference type="GO" id="GO:0003677">
    <property type="term" value="F:DNA binding"/>
    <property type="evidence" value="ECO:0007669"/>
    <property type="project" value="InterPro"/>
</dbReference>
<keyword evidence="30" id="KW-0804">Transcription</keyword>
<dbReference type="PROSITE" id="PS00646">
    <property type="entry name" value="RIBOSOMAL_S13_1"/>
    <property type="match status" value="1"/>
</dbReference>
<evidence type="ECO:0000256" key="9">
    <source>
        <dbReference type="ARBA" id="ARBA00007320"/>
    </source>
</evidence>
<dbReference type="Gene3D" id="3.30.160.20">
    <property type="match status" value="1"/>
</dbReference>
<evidence type="ECO:0000256" key="14">
    <source>
        <dbReference type="ARBA" id="ARBA00012418"/>
    </source>
</evidence>
<evidence type="ECO:0000256" key="34">
    <source>
        <dbReference type="ARBA" id="ARBA00035303"/>
    </source>
</evidence>
<dbReference type="InterPro" id="IPR036919">
    <property type="entry name" value="Ribo_uL30_ferredoxin-like_sf"/>
</dbReference>
<feature type="transmembrane region" description="Helical" evidence="43">
    <location>
        <begin position="1056"/>
        <end position="1080"/>
    </location>
</feature>
<dbReference type="GO" id="GO:0006351">
    <property type="term" value="P:DNA-templated transcription"/>
    <property type="evidence" value="ECO:0007669"/>
    <property type="project" value="InterPro"/>
</dbReference>
<feature type="transmembrane region" description="Helical" evidence="43">
    <location>
        <begin position="713"/>
        <end position="731"/>
    </location>
</feature>
<feature type="transmembrane region" description="Helical" evidence="43">
    <location>
        <begin position="961"/>
        <end position="981"/>
    </location>
</feature>
<dbReference type="InterPro" id="IPR019906">
    <property type="entry name" value="Ribosomal_uL6_bac-type"/>
</dbReference>
<organism evidence="45 46">
    <name type="scientific">Effrenium voratum</name>
    <dbReference type="NCBI Taxonomy" id="2562239"/>
    <lineage>
        <taxon>Eukaryota</taxon>
        <taxon>Sar</taxon>
        <taxon>Alveolata</taxon>
        <taxon>Dinophyceae</taxon>
        <taxon>Suessiales</taxon>
        <taxon>Symbiodiniaceae</taxon>
        <taxon>Effrenium</taxon>
    </lineage>
</organism>
<dbReference type="GO" id="GO:0005739">
    <property type="term" value="C:mitochondrion"/>
    <property type="evidence" value="ECO:0007669"/>
    <property type="project" value="UniProtKB-SubCell"/>
</dbReference>
<dbReference type="SMART" id="SM00662">
    <property type="entry name" value="RPOLD"/>
    <property type="match status" value="1"/>
</dbReference>
<comment type="similarity">
    <text evidence="5 41">Belongs to the SecY/SEC61-alpha family.</text>
</comment>
<dbReference type="Pfam" id="PF01193">
    <property type="entry name" value="RNA_pol_L"/>
    <property type="match status" value="1"/>
</dbReference>
<keyword evidence="16" id="KW-0240">DNA-directed RNA polymerase</keyword>
<comment type="similarity">
    <text evidence="12 39">Belongs to the universal ribosomal protein uS5 family.</text>
</comment>
<evidence type="ECO:0000256" key="29">
    <source>
        <dbReference type="ARBA" id="ARBA00023136"/>
    </source>
</evidence>
<evidence type="ECO:0000256" key="25">
    <source>
        <dbReference type="ARBA" id="ARBA00022980"/>
    </source>
</evidence>
<dbReference type="GO" id="GO:0003735">
    <property type="term" value="F:structural constituent of ribosome"/>
    <property type="evidence" value="ECO:0007669"/>
    <property type="project" value="UniProtKB-UniRule"/>
</dbReference>
<comment type="similarity">
    <text evidence="6">Belongs to the universal ribosomal protein uS11 family.</text>
</comment>
<gene>
    <name evidence="45" type="ORF">EVOR1521_LOCUS17012</name>
</gene>
<dbReference type="CDD" id="cd00432">
    <property type="entry name" value="Ribosomal_L18_L5e"/>
    <property type="match status" value="1"/>
</dbReference>
<dbReference type="NCBIfam" id="NF003698">
    <property type="entry name" value="PRK05309.1"/>
    <property type="match status" value="1"/>
</dbReference>
<dbReference type="HAMAP" id="MF_01341">
    <property type="entry name" value="Ribosomal_uL15"/>
    <property type="match status" value="1"/>
</dbReference>
<evidence type="ECO:0000256" key="43">
    <source>
        <dbReference type="SAM" id="Phobius"/>
    </source>
</evidence>
<dbReference type="Gene3D" id="1.10.3370.10">
    <property type="entry name" value="SecY subunit domain"/>
    <property type="match status" value="1"/>
</dbReference>
<keyword evidence="15" id="KW-0813">Transport</keyword>
<keyword evidence="17" id="KW-0808">Transferase</keyword>
<dbReference type="InterPro" id="IPR016082">
    <property type="entry name" value="Ribosomal_uL30_ferredoxin-like"/>
</dbReference>
<dbReference type="GO" id="GO:0000428">
    <property type="term" value="C:DNA-directed RNA polymerase complex"/>
    <property type="evidence" value="ECO:0007669"/>
    <property type="project" value="UniProtKB-KW"/>
</dbReference>
<dbReference type="InterPro" id="IPR018192">
    <property type="entry name" value="Ribosomal_uS5_N_CS"/>
</dbReference>
<dbReference type="InterPro" id="IPR014721">
    <property type="entry name" value="Ribsml_uS5_D2-typ_fold_subgr"/>
</dbReference>
<dbReference type="GO" id="GO:0016020">
    <property type="term" value="C:membrane"/>
    <property type="evidence" value="ECO:0007669"/>
    <property type="project" value="UniProtKB-SubCell"/>
</dbReference>
<dbReference type="Gene3D" id="3.30.1360.10">
    <property type="entry name" value="RNA polymerase, RBP11-like subunit"/>
    <property type="match status" value="1"/>
</dbReference>
<dbReference type="GO" id="GO:0003899">
    <property type="term" value="F:DNA-directed RNA polymerase activity"/>
    <property type="evidence" value="ECO:0007669"/>
    <property type="project" value="UniProtKB-EC"/>
</dbReference>
<dbReference type="FunFam" id="3.30.230.10:FF:000002">
    <property type="entry name" value="30S ribosomal protein S5"/>
    <property type="match status" value="1"/>
</dbReference>
<keyword evidence="28" id="KW-0496">Mitochondrion</keyword>
<dbReference type="NCBIfam" id="NF003519">
    <property type="entry name" value="PRK05182.2-5"/>
    <property type="match status" value="1"/>
</dbReference>
<dbReference type="InterPro" id="IPR030659">
    <property type="entry name" value="SecY_CS"/>
</dbReference>
<evidence type="ECO:0000256" key="1">
    <source>
        <dbReference type="ARBA" id="ARBA00004026"/>
    </source>
</evidence>
<evidence type="ECO:0000256" key="23">
    <source>
        <dbReference type="ARBA" id="ARBA00022884"/>
    </source>
</evidence>
<dbReference type="CDD" id="cd01428">
    <property type="entry name" value="ADK"/>
    <property type="match status" value="1"/>
</dbReference>
<dbReference type="InterPro" id="IPR023201">
    <property type="entry name" value="SecY_dom_sf"/>
</dbReference>
<dbReference type="Pfam" id="PF03118">
    <property type="entry name" value="RNA_pol_A_CTD"/>
    <property type="match status" value="1"/>
</dbReference>
<evidence type="ECO:0000256" key="30">
    <source>
        <dbReference type="ARBA" id="ARBA00023163"/>
    </source>
</evidence>
<dbReference type="InterPro" id="IPR002208">
    <property type="entry name" value="SecY/SEC61-alpha"/>
</dbReference>
<evidence type="ECO:0000256" key="42">
    <source>
        <dbReference type="SAM" id="MobiDB-lite"/>
    </source>
</evidence>
<dbReference type="InterPro" id="IPR036643">
    <property type="entry name" value="RNApol_insert_sf"/>
</dbReference>
<dbReference type="FunFam" id="3.30.420.100:FF:000001">
    <property type="entry name" value="50S ribosomal protein L18"/>
    <property type="match status" value="1"/>
</dbReference>
<dbReference type="InterPro" id="IPR011262">
    <property type="entry name" value="DNA-dir_RNA_pol_insert"/>
</dbReference>
<keyword evidence="46" id="KW-1185">Reference proteome</keyword>
<evidence type="ECO:0000256" key="3">
    <source>
        <dbReference type="ARBA" id="ARBA00004173"/>
    </source>
</evidence>
<dbReference type="InterPro" id="IPR005712">
    <property type="entry name" value="Ribosomal_uS5_bac-type"/>
</dbReference>
<dbReference type="EMBL" id="CAUJNA010002223">
    <property type="protein sequence ID" value="CAJ1391748.1"/>
    <property type="molecule type" value="Genomic_DNA"/>
</dbReference>
<dbReference type="NCBIfam" id="NF003513">
    <property type="entry name" value="PRK05182.1-2"/>
    <property type="match status" value="1"/>
</dbReference>
<evidence type="ECO:0000256" key="37">
    <source>
        <dbReference type="ARBA" id="ARBA00055151"/>
    </source>
</evidence>
<evidence type="ECO:0000256" key="26">
    <source>
        <dbReference type="ARBA" id="ARBA00022989"/>
    </source>
</evidence>
<dbReference type="InterPro" id="IPR005324">
    <property type="entry name" value="Ribosomal_uS5_C"/>
</dbReference>
<dbReference type="InterPro" id="IPR011773">
    <property type="entry name" value="DNA-dir_RpoA"/>
</dbReference>
<dbReference type="InterPro" id="IPR000850">
    <property type="entry name" value="Adenylat/UMP-CMP_kin"/>
</dbReference>
<evidence type="ECO:0000256" key="2">
    <source>
        <dbReference type="ARBA" id="ARBA00004141"/>
    </source>
</evidence>
<dbReference type="NCBIfam" id="NF011105">
    <property type="entry name" value="PRK14532.1"/>
    <property type="match status" value="1"/>
</dbReference>
<evidence type="ECO:0000256" key="24">
    <source>
        <dbReference type="ARBA" id="ARBA00022927"/>
    </source>
</evidence>
<evidence type="ECO:0000259" key="44">
    <source>
        <dbReference type="PROSITE" id="PS50881"/>
    </source>
</evidence>
<evidence type="ECO:0000256" key="11">
    <source>
        <dbReference type="ARBA" id="ARBA00008080"/>
    </source>
</evidence>
<dbReference type="FunFam" id="1.10.150.20:FF:000001">
    <property type="entry name" value="DNA-directed RNA polymerase subunit alpha"/>
    <property type="match status" value="1"/>
</dbReference>
<evidence type="ECO:0000313" key="46">
    <source>
        <dbReference type="Proteomes" id="UP001178507"/>
    </source>
</evidence>
<dbReference type="EC" id="2.7.7.6" evidence="14"/>
<dbReference type="SUPFAM" id="SSF103491">
    <property type="entry name" value="Preprotein translocase SecY subunit"/>
    <property type="match status" value="1"/>
</dbReference>
<dbReference type="InterPro" id="IPR036603">
    <property type="entry name" value="RBP11-like"/>
</dbReference>
<dbReference type="Pfam" id="PF00344">
    <property type="entry name" value="SecY"/>
    <property type="match status" value="1"/>
</dbReference>
<dbReference type="HAMAP" id="MF_01465">
    <property type="entry name" value="SecY"/>
    <property type="match status" value="1"/>
</dbReference>
<feature type="transmembrane region" description="Helical" evidence="43">
    <location>
        <begin position="873"/>
        <end position="894"/>
    </location>
</feature>
<dbReference type="Gene3D" id="3.40.50.300">
    <property type="entry name" value="P-loop containing nucleotide triphosphate hydrolases"/>
    <property type="match status" value="1"/>
</dbReference>
<dbReference type="InterPro" id="IPR011260">
    <property type="entry name" value="RNAP_asu_C"/>
</dbReference>
<feature type="transmembrane region" description="Helical" evidence="43">
    <location>
        <begin position="1001"/>
        <end position="1024"/>
    </location>
</feature>
<dbReference type="InterPro" id="IPR057268">
    <property type="entry name" value="Ribosomal_L18"/>
</dbReference>
<evidence type="ECO:0000256" key="38">
    <source>
        <dbReference type="PROSITE-ProRule" id="PRU00268"/>
    </source>
</evidence>
<dbReference type="SUPFAM" id="SSF52080">
    <property type="entry name" value="Ribosomal proteins L15p and L18e"/>
    <property type="match status" value="1"/>
</dbReference>
<dbReference type="NCBIfam" id="TIGR00967">
    <property type="entry name" value="3a0501s007"/>
    <property type="match status" value="1"/>
</dbReference>
<comment type="subcellular location">
    <subcellularLocation>
        <location evidence="2">Membrane</location>
        <topology evidence="2">Multi-pass membrane protein</topology>
    </subcellularLocation>
    <subcellularLocation>
        <location evidence="3">Mitochondrion</location>
    </subcellularLocation>
    <subcellularLocation>
        <location evidence="4">Plastid</location>
        <location evidence="4">Chloroplast</location>
    </subcellularLocation>
</comment>
<dbReference type="InterPro" id="IPR002358">
    <property type="entry name" value="Ribosomal_uL6_CS"/>
</dbReference>
<dbReference type="Pfam" id="PF00347">
    <property type="entry name" value="Ribosomal_L6"/>
    <property type="match status" value="2"/>
</dbReference>
<dbReference type="GO" id="GO:0015935">
    <property type="term" value="C:small ribosomal subunit"/>
    <property type="evidence" value="ECO:0007669"/>
    <property type="project" value="InterPro"/>
</dbReference>
<evidence type="ECO:0000256" key="10">
    <source>
        <dbReference type="ARBA" id="ARBA00007594"/>
    </source>
</evidence>
<dbReference type="PROSITE" id="PS50881">
    <property type="entry name" value="S5_DSRBD"/>
    <property type="match status" value="1"/>
</dbReference>
<dbReference type="SUPFAM" id="SSF56553">
    <property type="entry name" value="Insert subdomain of RNA polymerase alpha subunit"/>
    <property type="match status" value="1"/>
</dbReference>
<sequence>MSRIGKKPVAIPEGVTASVDGNTVTAKGPKGELSYAVNDEVLVAMEEGAINITPRDDSKDARSKWGMSRTMIENIMTGVKTGFERKLEINGVGYRAAMQGSKLQLALGFSHDVIYELPQGVSAATPKPTEIVLNGIDKQQLGQVAAEIRKFRPPEPYKGKGVKYAEETIALVKRAQRVRRQLKKVSDGRPRLSVYRSSKNIYAQVIDDSAGKTLAAASTLDADLKKALKTGADTDAAAAVGKLVAERATKAGVKDVVFDRGAYIFHGRVKALADAAREGGLIAVAAGVTAGVIAKKPTVVKGGRRFGFAALVVVGDQKGRVGFGHGKAREVPEAIRKATESAKRDMIFVPLRSGRTLHHDVEGRHGAGKVLLRAAPAGTGIIAGGPMRAVFETVGMQDVVAKSLGSSNPYNMVRATFDALKHQMHPKDIAAQRGIKHSTLQARRRELIGAEETKIMAESKKGATITVEQIGSPIRRPAEQRQTLIGLGLNKMHRRRTLEDTPAVRGMIRKVHHLVRVVGARKSRSRVGRGIGSGKGKTGGRGVKGQKSRSGVSINGYEGGQMPIYRRLPKRGFNNPFPTDYNIVSIARLEQAVEAKKLDAKKPVTAEALVEAGVLRRAKDGVRVLADGEAKTKFALEVAGASKAAVAKIEKAGGSVTILAASAYLRPDPRARCPTFGERVPRRRLSMASAAEQLAANLNFGAFAKATELKKRIWFTLGVLLVYRLGTYIPIPGLNMEAYAQAFANQAGGILGMFNMFTGGAVERMAVFALGIMPYISASIAVQLMTSVVPTLEQLKKEGEQGRKVINQYTRYLTVLLATLQSYGIAVGLESGANIVADPGWFFRISTVITLVGGTMFLLWLGEQITARGIGNGVSLIIFAGIVAGLPGAVAGTLELGRTGAMSTVFIITIILLAIAVIALIVFVERAQRRLLIQYPKRQVGNRMFQGDTSHLPLKLNTAGVIPPIFASSLLLLPATLAGFSDTRDLPEWGTAILAALGHGQPLYMLFYAGMIAFFAFFYTAIVFNPQDTADNLKNHSGFIPGIRPGQRTAEYIDFVLTRITVVGAIYLVLVCLLPEFLIAGTGVPFYLGGTSLLIVVSVTLDTVAQAQRLVERHGIPQLSTGDMLRAAVAAGTEVGLRAKAIMEAGELVSDDIVNAIVSDRIDEPDCADGFILDGYPRTLAQADAVEAMMEAKGMALDAVIELTVDDKALVGRIVKRAEEAAAAGQPVRKDDNPEVFDERLREYYKKTAPLLGYYYAKGKLRPVDGMDSIEGVTEQIAKVLDSKRVVIALQYIHGIGSKFAQEIVEKNNIDPSRRVNELTDAEVLAVRETIDRDYRVEGDLRRETSMNIKRLMDLGCYRGLRHRRNLPVRGQWSRWHYGGAEIEGLKMAKEATRVRRRERKNIMSGIAHVNSTFNNTMITITDAQGNAIAWSSAGMQGFKGSRKSTPFAAQVAAEDCARKAQEHGMKSLEVEVCGPGSGRESALRALQAAGFTITSIRDEDAVIQKNWQELIKPNKVEFKGSGNKISLVVEPLERGFGLTLGNALRRVLLSSLRGAAVTAVQIDGVLHEFSSIAGVREDVTDIILNIKEIAIRMEGDGPKRMVVRKQGPGTVIAGDIQTVGDVEVLNPDHVLCTLDEGAEIRMEFTVDAGKGYVPADRNRAEDAPIGLIPVDSLYSPVRKVSYKVENTREGQVLDYDKLTMNVETDGTLSGEDAVAYAARILQDQLGVFVNFEEPEREAAEEQVQELAFNPALLKKVDELELSVRSANCLKNDNIVYIGDLIQKTEGEMLRTPNFGRKSLNEIKEVLASMGLHLGMEVAAWPPENIEDLAKRYEDHY</sequence>
<dbReference type="PROSITE" id="PS00525">
    <property type="entry name" value="RIBOSOMAL_L6_1"/>
    <property type="match status" value="1"/>
</dbReference>
<dbReference type="InterPro" id="IPR001196">
    <property type="entry name" value="Ribosomal_uL15_CS"/>
</dbReference>
<dbReference type="Gene3D" id="3.100.10.10">
    <property type="match status" value="1"/>
</dbReference>
<dbReference type="GO" id="GO:0005524">
    <property type="term" value="F:ATP binding"/>
    <property type="evidence" value="ECO:0007669"/>
    <property type="project" value="InterPro"/>
</dbReference>
<dbReference type="NCBIfam" id="NF001381">
    <property type="entry name" value="PRK00279.1-3"/>
    <property type="match status" value="1"/>
</dbReference>
<evidence type="ECO:0000256" key="31">
    <source>
        <dbReference type="ARBA" id="ARBA00023274"/>
    </source>
</evidence>
<dbReference type="InterPro" id="IPR021131">
    <property type="entry name" value="Ribosomal_uL15/eL18"/>
</dbReference>
<dbReference type="Gene3D" id="3.30.420.80">
    <property type="entry name" value="Ribosomal protein S11"/>
    <property type="match status" value="1"/>
</dbReference>
<dbReference type="SUPFAM" id="SSF47789">
    <property type="entry name" value="C-terminal domain of RNA polymerase alpha subunit"/>
    <property type="match status" value="1"/>
</dbReference>
<dbReference type="InterPro" id="IPR027417">
    <property type="entry name" value="P-loop_NTPase"/>
</dbReference>
<dbReference type="FunFam" id="3.90.930.12:FF:000001">
    <property type="entry name" value="50S ribosomal protein L6"/>
    <property type="match status" value="1"/>
</dbReference>
<dbReference type="NCBIfam" id="TIGR01308">
    <property type="entry name" value="rpmD_bact"/>
    <property type="match status" value="1"/>
</dbReference>
<comment type="function">
    <text evidence="37">The central subunit of the protein translocation channel SecYE. Consists of two halves formed by TMs 1-5 and 6-10. These two domains form a lateral gate at the front which open onto the bilayer between TMs 2 and 7, and are clamped together by SecE at the back. The channel is closed by both a pore ring composed of hydrophobic SecY resides and a short helix (helix 2A) on the extracellular side of the membrane which forms a plug.</text>
</comment>
<dbReference type="Pfam" id="PF00333">
    <property type="entry name" value="Ribosomal_S5"/>
    <property type="match status" value="1"/>
</dbReference>
<dbReference type="HAMAP" id="MF_00235">
    <property type="entry name" value="Adenylate_kinase_Adk"/>
    <property type="match status" value="1"/>
</dbReference>
<dbReference type="HAMAP" id="MF_01307_B">
    <property type="entry name" value="Ribosomal_uS5_B"/>
    <property type="match status" value="1"/>
</dbReference>
<comment type="caution">
    <text evidence="45">The sequence shown here is derived from an EMBL/GenBank/DDBJ whole genome shotgun (WGS) entry which is preliminary data.</text>
</comment>
<evidence type="ECO:0000256" key="18">
    <source>
        <dbReference type="ARBA" id="ARBA00022692"/>
    </source>
</evidence>
<feature type="domain" description="S5 DRBM" evidence="44">
    <location>
        <begin position="293"/>
        <end position="349"/>
    </location>
</feature>
<protein>
    <recommendedName>
        <fullName evidence="34">Large ribosomal subunit protein uL18c</fullName>
        <ecNumber evidence="14">2.7.7.6</ecNumber>
    </recommendedName>
    <alternativeName>
        <fullName evidence="33">Large ribosomal subunit protein uL30m</fullName>
    </alternativeName>
    <alternativeName>
        <fullName evidence="32">Plastid-encoded RNA polymerase subunit alpha</fullName>
    </alternativeName>
    <alternativeName>
        <fullName evidence="35">Protein translocase subunit SecY</fullName>
    </alternativeName>
</protein>
<dbReference type="PROSITE" id="PS00756">
    <property type="entry name" value="SECY_2"/>
    <property type="match status" value="1"/>
</dbReference>
<evidence type="ECO:0000256" key="27">
    <source>
        <dbReference type="ARBA" id="ARBA00023010"/>
    </source>
</evidence>
<reference evidence="45" key="1">
    <citation type="submission" date="2023-08" db="EMBL/GenBank/DDBJ databases">
        <authorList>
            <person name="Chen Y."/>
            <person name="Shah S."/>
            <person name="Dougan E. K."/>
            <person name="Thang M."/>
            <person name="Chan C."/>
        </authorList>
    </citation>
    <scope>NUCLEOTIDE SEQUENCE</scope>
</reference>
<dbReference type="HAMAP" id="MF_01337_B">
    <property type="entry name" value="Ribosomal_uL18_B"/>
    <property type="match status" value="1"/>
</dbReference>
<dbReference type="HAMAP" id="MF_01315">
    <property type="entry name" value="Ribosomal_uS13"/>
    <property type="match status" value="1"/>
</dbReference>
<keyword evidence="29 43" id="KW-0472">Membrane</keyword>
<dbReference type="GO" id="GO:0046983">
    <property type="term" value="F:protein dimerization activity"/>
    <property type="evidence" value="ECO:0007669"/>
    <property type="project" value="InterPro"/>
</dbReference>
<dbReference type="InterPro" id="IPR033690">
    <property type="entry name" value="Adenylat_kinase_CS"/>
</dbReference>
<dbReference type="NCBIfam" id="TIGR01021">
    <property type="entry name" value="rpsE_bact"/>
    <property type="match status" value="1"/>
</dbReference>
<dbReference type="InterPro" id="IPR013810">
    <property type="entry name" value="Ribosomal_uS5_N"/>
</dbReference>
<dbReference type="Pfam" id="PF03719">
    <property type="entry name" value="Ribosomal_S5_C"/>
    <property type="match status" value="1"/>
</dbReference>
<dbReference type="GO" id="GO:0006412">
    <property type="term" value="P:translation"/>
    <property type="evidence" value="ECO:0007669"/>
    <property type="project" value="InterPro"/>
</dbReference>
<evidence type="ECO:0000313" key="45">
    <source>
        <dbReference type="EMBL" id="CAJ1391748.1"/>
    </source>
</evidence>
<dbReference type="InterPro" id="IPR036227">
    <property type="entry name" value="Ribosomal_uL15/eL18_sf"/>
</dbReference>
<dbReference type="InterPro" id="IPR011263">
    <property type="entry name" value="DNA-dir_RNA_pol_RpoA/D/Rpb3"/>
</dbReference>